<dbReference type="GO" id="GO:0005886">
    <property type="term" value="C:plasma membrane"/>
    <property type="evidence" value="ECO:0007669"/>
    <property type="project" value="UniProtKB-SubCell"/>
</dbReference>
<keyword evidence="13" id="KW-1185">Reference proteome</keyword>
<comment type="subcellular location">
    <subcellularLocation>
        <location evidence="11">Cell membrane</location>
        <topology evidence="11">Multi-pass membrane protein</topology>
    </subcellularLocation>
    <subcellularLocation>
        <location evidence="2">Membrane</location>
        <topology evidence="2">Multi-pass membrane protein</topology>
    </subcellularLocation>
</comment>
<comment type="subunit">
    <text evidence="11">NDH-1 is composed of 14 different subunits. Subunits NuoA, H, J, K, L, M, N constitute the membrane sector of the complex.</text>
</comment>
<keyword evidence="10 11" id="KW-0472">Membrane</keyword>
<comment type="catalytic activity">
    <reaction evidence="11">
        <text>a quinone + NADH + 5 H(+)(in) = a quinol + NAD(+) + 4 H(+)(out)</text>
        <dbReference type="Rhea" id="RHEA:57888"/>
        <dbReference type="ChEBI" id="CHEBI:15378"/>
        <dbReference type="ChEBI" id="CHEBI:24646"/>
        <dbReference type="ChEBI" id="CHEBI:57540"/>
        <dbReference type="ChEBI" id="CHEBI:57945"/>
        <dbReference type="ChEBI" id="CHEBI:132124"/>
    </reaction>
</comment>
<evidence type="ECO:0000256" key="3">
    <source>
        <dbReference type="ARBA" id="ARBA00010519"/>
    </source>
</evidence>
<dbReference type="FunFam" id="1.10.287.3510:FF:000001">
    <property type="entry name" value="NADH-quinone oxidoreductase subunit K"/>
    <property type="match status" value="1"/>
</dbReference>
<keyword evidence="7 11" id="KW-0874">Quinone</keyword>
<comment type="function">
    <text evidence="1 11">NDH-1 shuttles electrons from NADH, via FMN and iron-sulfur (Fe-S) centers, to quinones in the respiratory chain. The immediate electron acceptor for the enzyme in this species is believed to be ubiquinone. Couples the redox reaction to proton translocation (for every two electrons transferred, four hydrogen ions are translocated across the cytoplasmic membrane), and thus conserves the redox energy in a proton gradient.</text>
</comment>
<name>A0A7T6AQI6_9BACT</name>
<proteinExistence type="inferred from homology"/>
<evidence type="ECO:0000256" key="2">
    <source>
        <dbReference type="ARBA" id="ARBA00004141"/>
    </source>
</evidence>
<protein>
    <recommendedName>
        <fullName evidence="11">NADH-quinone oxidoreductase subunit K</fullName>
        <ecNumber evidence="11">7.1.1.-</ecNumber>
    </recommendedName>
    <alternativeName>
        <fullName evidence="11">NADH dehydrogenase I subunit K</fullName>
    </alternativeName>
    <alternativeName>
        <fullName evidence="11">NDH-1 subunit K</fullName>
    </alternativeName>
</protein>
<dbReference type="HAMAP" id="MF_01456">
    <property type="entry name" value="NDH1_NuoK"/>
    <property type="match status" value="1"/>
</dbReference>
<gene>
    <name evidence="11 12" type="primary">nuoK</name>
    <name evidence="12" type="ORF">HP555_07930</name>
</gene>
<evidence type="ECO:0000256" key="5">
    <source>
        <dbReference type="ARBA" id="ARBA00022519"/>
    </source>
</evidence>
<keyword evidence="11" id="KW-0830">Ubiquinone</keyword>
<dbReference type="EMBL" id="CP054140">
    <property type="protein sequence ID" value="QQG65796.1"/>
    <property type="molecule type" value="Genomic_DNA"/>
</dbReference>
<keyword evidence="11" id="KW-0520">NAD</keyword>
<keyword evidence="12" id="KW-0560">Oxidoreductase</keyword>
<dbReference type="KEGG" id="dog:HP555_07930"/>
<sequence>MFLLNLHNCLTTYLVLAALLFAFGMYGMVTRRTVIGMLISSELLLSAASTNFIAFSRFLAPDPATGQIFALFIMAIAAAEAAIAVSIMIAVYRNYKSVDTEDLVDLQG</sequence>
<dbReference type="EC" id="7.1.1.-" evidence="11"/>
<feature type="transmembrane region" description="Helical" evidence="11">
    <location>
        <begin position="36"/>
        <end position="56"/>
    </location>
</feature>
<dbReference type="GO" id="GO:0050136">
    <property type="term" value="F:NADH dehydrogenase (quinone) (non-electrogenic) activity"/>
    <property type="evidence" value="ECO:0007669"/>
    <property type="project" value="UniProtKB-UniRule"/>
</dbReference>
<evidence type="ECO:0000256" key="9">
    <source>
        <dbReference type="ARBA" id="ARBA00022989"/>
    </source>
</evidence>
<keyword evidence="6 11" id="KW-0812">Transmembrane</keyword>
<keyword evidence="8 11" id="KW-1278">Translocase</keyword>
<dbReference type="InterPro" id="IPR001133">
    <property type="entry name" value="NADH_UbQ_OxRdtase_chain4L/K"/>
</dbReference>
<evidence type="ECO:0000313" key="12">
    <source>
        <dbReference type="EMBL" id="QQG65796.1"/>
    </source>
</evidence>
<evidence type="ECO:0000313" key="13">
    <source>
        <dbReference type="Proteomes" id="UP000596092"/>
    </source>
</evidence>
<keyword evidence="4 11" id="KW-0813">Transport</keyword>
<keyword evidence="11" id="KW-1003">Cell membrane</keyword>
<keyword evidence="9 11" id="KW-1133">Transmembrane helix</keyword>
<reference evidence="12 13" key="1">
    <citation type="submission" date="2020-05" db="EMBL/GenBank/DDBJ databases">
        <title>Complete genome of Desulfobulbus oligotrophicus.</title>
        <authorList>
            <person name="Podar M."/>
        </authorList>
    </citation>
    <scope>NUCLEOTIDE SEQUENCE [LARGE SCALE GENOMIC DNA]</scope>
    <source>
        <strain evidence="12 13">Prop6</strain>
    </source>
</reference>
<dbReference type="InterPro" id="IPR039428">
    <property type="entry name" value="NUOK/Mnh_C1-like"/>
</dbReference>
<dbReference type="Proteomes" id="UP000596092">
    <property type="component" value="Chromosome"/>
</dbReference>
<evidence type="ECO:0000256" key="8">
    <source>
        <dbReference type="ARBA" id="ARBA00022967"/>
    </source>
</evidence>
<dbReference type="Pfam" id="PF00420">
    <property type="entry name" value="Oxidored_q2"/>
    <property type="match status" value="1"/>
</dbReference>
<dbReference type="NCBIfam" id="NF004320">
    <property type="entry name" value="PRK05715.1-2"/>
    <property type="match status" value="1"/>
</dbReference>
<feature type="transmembrane region" description="Helical" evidence="11">
    <location>
        <begin position="68"/>
        <end position="92"/>
    </location>
</feature>
<accession>A0A7T6AQI6</accession>
<dbReference type="Gene3D" id="1.10.287.3510">
    <property type="match status" value="1"/>
</dbReference>
<dbReference type="PANTHER" id="PTHR11434:SF16">
    <property type="entry name" value="NADH-UBIQUINONE OXIDOREDUCTASE CHAIN 4L"/>
    <property type="match status" value="1"/>
</dbReference>
<evidence type="ECO:0000256" key="7">
    <source>
        <dbReference type="ARBA" id="ARBA00022719"/>
    </source>
</evidence>
<keyword evidence="5" id="KW-0997">Cell inner membrane</keyword>
<feature type="transmembrane region" description="Helical" evidence="11">
    <location>
        <begin position="12"/>
        <end position="29"/>
    </location>
</feature>
<organism evidence="12 13">
    <name type="scientific">Desulfobulbus oligotrophicus</name>
    <dbReference type="NCBI Taxonomy" id="1909699"/>
    <lineage>
        <taxon>Bacteria</taxon>
        <taxon>Pseudomonadati</taxon>
        <taxon>Thermodesulfobacteriota</taxon>
        <taxon>Desulfobulbia</taxon>
        <taxon>Desulfobulbales</taxon>
        <taxon>Desulfobulbaceae</taxon>
        <taxon>Desulfobulbus</taxon>
    </lineage>
</organism>
<evidence type="ECO:0000256" key="10">
    <source>
        <dbReference type="ARBA" id="ARBA00023136"/>
    </source>
</evidence>
<evidence type="ECO:0000256" key="11">
    <source>
        <dbReference type="HAMAP-Rule" id="MF_01456"/>
    </source>
</evidence>
<evidence type="ECO:0000256" key="1">
    <source>
        <dbReference type="ARBA" id="ARBA00002378"/>
    </source>
</evidence>
<dbReference type="RefSeq" id="WP_199261286.1">
    <property type="nucleotide sequence ID" value="NZ_CP054140.1"/>
</dbReference>
<dbReference type="GO" id="GO:0048038">
    <property type="term" value="F:quinone binding"/>
    <property type="evidence" value="ECO:0007669"/>
    <property type="project" value="UniProtKB-KW"/>
</dbReference>
<dbReference type="AlphaFoldDB" id="A0A7T6AQI6"/>
<comment type="similarity">
    <text evidence="3 11">Belongs to the complex I subunit 4L family.</text>
</comment>
<dbReference type="GO" id="GO:0030964">
    <property type="term" value="C:NADH dehydrogenase complex"/>
    <property type="evidence" value="ECO:0007669"/>
    <property type="project" value="TreeGrafter"/>
</dbReference>
<dbReference type="PANTHER" id="PTHR11434">
    <property type="entry name" value="NADH-UBIQUINONE OXIDOREDUCTASE SUBUNIT ND4L"/>
    <property type="match status" value="1"/>
</dbReference>
<evidence type="ECO:0000256" key="4">
    <source>
        <dbReference type="ARBA" id="ARBA00022448"/>
    </source>
</evidence>
<dbReference type="GO" id="GO:0042773">
    <property type="term" value="P:ATP synthesis coupled electron transport"/>
    <property type="evidence" value="ECO:0007669"/>
    <property type="project" value="InterPro"/>
</dbReference>
<evidence type="ECO:0000256" key="6">
    <source>
        <dbReference type="ARBA" id="ARBA00022692"/>
    </source>
</evidence>